<evidence type="ECO:0000313" key="3">
    <source>
        <dbReference type="Proteomes" id="UP000663836"/>
    </source>
</evidence>
<feature type="non-terminal residue" evidence="2">
    <location>
        <position position="22"/>
    </location>
</feature>
<evidence type="ECO:0000313" key="2">
    <source>
        <dbReference type="EMBL" id="CAF4389724.1"/>
    </source>
</evidence>
<comment type="caution">
    <text evidence="2">The sequence shown here is derived from an EMBL/GenBank/DDBJ whole genome shotgun (WGS) entry which is preliminary data.</text>
</comment>
<feature type="compositionally biased region" description="Basic and acidic residues" evidence="1">
    <location>
        <begin position="1"/>
        <end position="13"/>
    </location>
</feature>
<evidence type="ECO:0000256" key="1">
    <source>
        <dbReference type="SAM" id="MobiDB-lite"/>
    </source>
</evidence>
<dbReference type="EMBL" id="CAJOBD010063251">
    <property type="protein sequence ID" value="CAF4389724.1"/>
    <property type="molecule type" value="Genomic_DNA"/>
</dbReference>
<accession>A0A820NJE1</accession>
<dbReference type="AlphaFoldDB" id="A0A820NJE1"/>
<organism evidence="2 3">
    <name type="scientific">Rotaria sordida</name>
    <dbReference type="NCBI Taxonomy" id="392033"/>
    <lineage>
        <taxon>Eukaryota</taxon>
        <taxon>Metazoa</taxon>
        <taxon>Spiralia</taxon>
        <taxon>Gnathifera</taxon>
        <taxon>Rotifera</taxon>
        <taxon>Eurotatoria</taxon>
        <taxon>Bdelloidea</taxon>
        <taxon>Philodinida</taxon>
        <taxon>Philodinidae</taxon>
        <taxon>Rotaria</taxon>
    </lineage>
</organism>
<protein>
    <submittedName>
        <fullName evidence="2">Uncharacterized protein</fullName>
    </submittedName>
</protein>
<proteinExistence type="predicted"/>
<sequence length="22" mass="2707">MHNEQSKTRDHNKFIVYRGQSM</sequence>
<reference evidence="2" key="1">
    <citation type="submission" date="2021-02" db="EMBL/GenBank/DDBJ databases">
        <authorList>
            <person name="Nowell W R."/>
        </authorList>
    </citation>
    <scope>NUCLEOTIDE SEQUENCE</scope>
</reference>
<gene>
    <name evidence="2" type="ORF">JBS370_LOCUS43110</name>
</gene>
<name>A0A820NJE1_9BILA</name>
<dbReference type="Proteomes" id="UP000663836">
    <property type="component" value="Unassembled WGS sequence"/>
</dbReference>
<feature type="region of interest" description="Disordered" evidence="1">
    <location>
        <begin position="1"/>
        <end position="22"/>
    </location>
</feature>